<sequence length="115" mass="11783">MSKHTPGPWEVLNGLLVFSALGADSGDGVKATTSDGWMIADCGGCETNSEIGPVELGPGVLLANARLIAAAPELLVVAQEFLEALAEQGILCECGEADCRTTRARAAIAKARGES</sequence>
<evidence type="ECO:0000313" key="2">
    <source>
        <dbReference type="Proteomes" id="UP000291130"/>
    </source>
</evidence>
<organism evidence="1 2">
    <name type="scientific">Pseudomonas tructae</name>
    <dbReference type="NCBI Taxonomy" id="2518644"/>
    <lineage>
        <taxon>Bacteria</taxon>
        <taxon>Pseudomonadati</taxon>
        <taxon>Pseudomonadota</taxon>
        <taxon>Gammaproteobacteria</taxon>
        <taxon>Pseudomonadales</taxon>
        <taxon>Pseudomonadaceae</taxon>
        <taxon>Pseudomonas</taxon>
    </lineage>
</organism>
<dbReference type="KEGG" id="ptk:EXN22_16350"/>
<keyword evidence="2" id="KW-1185">Reference proteome</keyword>
<dbReference type="Proteomes" id="UP000291130">
    <property type="component" value="Chromosome"/>
</dbReference>
<proteinExistence type="predicted"/>
<protein>
    <submittedName>
        <fullName evidence="1">Uncharacterized protein</fullName>
    </submittedName>
</protein>
<evidence type="ECO:0000313" key="1">
    <source>
        <dbReference type="EMBL" id="QBF27186.1"/>
    </source>
</evidence>
<dbReference type="EMBL" id="CP035952">
    <property type="protein sequence ID" value="QBF27186.1"/>
    <property type="molecule type" value="Genomic_DNA"/>
</dbReference>
<dbReference type="OrthoDB" id="6970074at2"/>
<accession>A0A411MK49</accession>
<name>A0A411MK49_9PSED</name>
<gene>
    <name evidence="1" type="ORF">EXN22_16350</name>
</gene>
<dbReference type="AlphaFoldDB" id="A0A411MK49"/>
<reference evidence="1 2" key="1">
    <citation type="submission" date="2019-02" db="EMBL/GenBank/DDBJ databases">
        <title>Complete genome sequence of Pseudomonas sp. SNU WT1 isolated from rainbow trout.</title>
        <authorList>
            <person name="Oh W.T."/>
            <person name="Park S.C."/>
        </authorList>
    </citation>
    <scope>NUCLEOTIDE SEQUENCE [LARGE SCALE GENOMIC DNA]</scope>
    <source>
        <strain evidence="1 2">SNU WT1</strain>
    </source>
</reference>
<dbReference type="RefSeq" id="WP_130265048.1">
    <property type="nucleotide sequence ID" value="NZ_CP035952.1"/>
</dbReference>